<accession>A0A9E7FEQ6</accession>
<dbReference type="Proteomes" id="UP001055439">
    <property type="component" value="Chromosome 3"/>
</dbReference>
<dbReference type="PANTHER" id="PTHR23078">
    <property type="entry name" value="VESICULAR-FUSION PROTEIN NSF"/>
    <property type="match status" value="1"/>
</dbReference>
<comment type="catalytic activity">
    <reaction evidence="4">
        <text>ATP + H2O = ADP + phosphate + H(+)</text>
        <dbReference type="Rhea" id="RHEA:13065"/>
        <dbReference type="ChEBI" id="CHEBI:15377"/>
        <dbReference type="ChEBI" id="CHEBI:15378"/>
        <dbReference type="ChEBI" id="CHEBI:30616"/>
        <dbReference type="ChEBI" id="CHEBI:43474"/>
        <dbReference type="ChEBI" id="CHEBI:456216"/>
        <dbReference type="EC" id="3.6.4.6"/>
    </reaction>
</comment>
<evidence type="ECO:0000313" key="6">
    <source>
        <dbReference type="Proteomes" id="UP001055439"/>
    </source>
</evidence>
<keyword evidence="4" id="KW-0963">Cytoplasm</keyword>
<dbReference type="SUPFAM" id="SSF52540">
    <property type="entry name" value="P-loop containing nucleoside triphosphate hydrolases"/>
    <property type="match status" value="1"/>
</dbReference>
<protein>
    <recommendedName>
        <fullName evidence="4">Vesicle-fusing ATPase</fullName>
        <ecNumber evidence="4">3.6.4.6</ecNumber>
    </recommendedName>
</protein>
<comment type="function">
    <text evidence="4">Required for vesicle-mediated transport. Catalyzes the fusion of transport vesicles within the Golgi cisternae. Is also required for transport from the endoplasmic reticulum to the Golgi stack. Seems to function as a fusion protein required for the delivery of cargo proteins to all compartments of the Golgi stack independent of vesicle origin.</text>
</comment>
<keyword evidence="2 4" id="KW-0547">Nucleotide-binding</keyword>
<name>A0A9E7FEQ6_9LILI</name>
<keyword evidence="3 4" id="KW-0067">ATP-binding</keyword>
<sequence length="134" mass="14709">MLVVGQVKVSQGNPLVTCLLEGPSGSGKTAMTATIGIETDFPFVKFLTCKNMLVIGTAKEVSFLESLVLRVLSGIVYRDAGQAVPHQINLAIMLVFLKALQNEELKSHRTPTGSRYGLLHSKQPWDVRSTQQRR</sequence>
<dbReference type="GO" id="GO:0005524">
    <property type="term" value="F:ATP binding"/>
    <property type="evidence" value="ECO:0007669"/>
    <property type="project" value="UniProtKB-UniRule"/>
</dbReference>
<evidence type="ECO:0000256" key="4">
    <source>
        <dbReference type="RuleBase" id="RU367045"/>
    </source>
</evidence>
<dbReference type="GO" id="GO:0005795">
    <property type="term" value="C:Golgi stack"/>
    <property type="evidence" value="ECO:0007669"/>
    <property type="project" value="TreeGrafter"/>
</dbReference>
<dbReference type="EC" id="3.6.4.6" evidence="4"/>
<dbReference type="GO" id="GO:0035494">
    <property type="term" value="P:SNARE complex disassembly"/>
    <property type="evidence" value="ECO:0007669"/>
    <property type="project" value="InterPro"/>
</dbReference>
<dbReference type="AlphaFoldDB" id="A0A9E7FEQ6"/>
<dbReference type="GO" id="GO:0006891">
    <property type="term" value="P:intra-Golgi vesicle-mediated transport"/>
    <property type="evidence" value="ECO:0007669"/>
    <property type="project" value="TreeGrafter"/>
</dbReference>
<proteinExistence type="inferred from homology"/>
<evidence type="ECO:0000256" key="2">
    <source>
        <dbReference type="ARBA" id="ARBA00022741"/>
    </source>
</evidence>
<organism evidence="5 6">
    <name type="scientific">Musa troglodytarum</name>
    <name type="common">fe'i banana</name>
    <dbReference type="NCBI Taxonomy" id="320322"/>
    <lineage>
        <taxon>Eukaryota</taxon>
        <taxon>Viridiplantae</taxon>
        <taxon>Streptophyta</taxon>
        <taxon>Embryophyta</taxon>
        <taxon>Tracheophyta</taxon>
        <taxon>Spermatophyta</taxon>
        <taxon>Magnoliopsida</taxon>
        <taxon>Liliopsida</taxon>
        <taxon>Zingiberales</taxon>
        <taxon>Musaceae</taxon>
        <taxon>Musa</taxon>
    </lineage>
</organism>
<keyword evidence="6" id="KW-1185">Reference proteome</keyword>
<dbReference type="EMBL" id="CP097505">
    <property type="protein sequence ID" value="URD92931.1"/>
    <property type="molecule type" value="Genomic_DNA"/>
</dbReference>
<gene>
    <name evidence="5" type="ORF">MUK42_33507</name>
</gene>
<dbReference type="InterPro" id="IPR027417">
    <property type="entry name" value="P-loop_NTPase"/>
</dbReference>
<keyword evidence="4" id="KW-0479">Metal-binding</keyword>
<dbReference type="InterPro" id="IPR039812">
    <property type="entry name" value="Vesicle-fus_ATPase"/>
</dbReference>
<keyword evidence="4" id="KW-0378">Hydrolase</keyword>
<keyword evidence="4" id="KW-0653">Protein transport</keyword>
<dbReference type="PANTHER" id="PTHR23078:SF3">
    <property type="entry name" value="VESICLE-FUSING ATPASE"/>
    <property type="match status" value="1"/>
</dbReference>
<evidence type="ECO:0000256" key="3">
    <source>
        <dbReference type="ARBA" id="ARBA00022840"/>
    </source>
</evidence>
<reference evidence="5" key="1">
    <citation type="submission" date="2022-05" db="EMBL/GenBank/DDBJ databases">
        <title>The Musa troglodytarum L. genome provides insights into the mechanism of non-climacteric behaviour and enrichment of carotenoids.</title>
        <authorList>
            <person name="Wang J."/>
        </authorList>
    </citation>
    <scope>NUCLEOTIDE SEQUENCE</scope>
    <source>
        <tissue evidence="5">Leaf</tissue>
    </source>
</reference>
<dbReference type="GO" id="GO:0046872">
    <property type="term" value="F:metal ion binding"/>
    <property type="evidence" value="ECO:0007669"/>
    <property type="project" value="UniProtKB-UniRule"/>
</dbReference>
<comment type="subcellular location">
    <subcellularLocation>
        <location evidence="4">Cytoplasm</location>
    </subcellularLocation>
</comment>
<dbReference type="OrthoDB" id="9982946at2759"/>
<comment type="similarity">
    <text evidence="1 4">Belongs to the AAA ATPase family.</text>
</comment>
<dbReference type="GO" id="GO:0043001">
    <property type="term" value="P:Golgi to plasma membrane protein transport"/>
    <property type="evidence" value="ECO:0007669"/>
    <property type="project" value="TreeGrafter"/>
</dbReference>
<keyword evidence="4" id="KW-0931">ER-Golgi transport</keyword>
<comment type="cofactor">
    <cofactor evidence="4">
        <name>Mg(2+)</name>
        <dbReference type="ChEBI" id="CHEBI:18420"/>
    </cofactor>
    <text evidence="4">Binds 1 Mg(2+) ion per subunit.</text>
</comment>
<dbReference type="GO" id="GO:0016887">
    <property type="term" value="F:ATP hydrolysis activity"/>
    <property type="evidence" value="ECO:0007669"/>
    <property type="project" value="InterPro"/>
</dbReference>
<keyword evidence="4" id="KW-0813">Transport</keyword>
<evidence type="ECO:0000256" key="1">
    <source>
        <dbReference type="ARBA" id="ARBA00006914"/>
    </source>
</evidence>
<keyword evidence="4" id="KW-0460">Magnesium</keyword>
<evidence type="ECO:0000313" key="5">
    <source>
        <dbReference type="EMBL" id="URD92931.1"/>
    </source>
</evidence>